<dbReference type="Gene3D" id="3.20.10.10">
    <property type="entry name" value="D-amino Acid Aminotransferase, subunit A, domain 2"/>
    <property type="match status" value="1"/>
</dbReference>
<proteinExistence type="inferred from homology"/>
<accession>A0A1W1X232</accession>
<comment type="similarity">
    <text evidence="4">Belongs to the class-IV pyridoxal-phosphate-dependent aminotransferase family.</text>
</comment>
<dbReference type="Gene3D" id="3.30.470.10">
    <property type="match status" value="1"/>
</dbReference>
<dbReference type="InterPro" id="IPR001544">
    <property type="entry name" value="Aminotrans_IV"/>
</dbReference>
<comment type="catalytic activity">
    <reaction evidence="6">
        <text>L-valine + 2-oxoglutarate = 3-methyl-2-oxobutanoate + L-glutamate</text>
        <dbReference type="Rhea" id="RHEA:24813"/>
        <dbReference type="ChEBI" id="CHEBI:11851"/>
        <dbReference type="ChEBI" id="CHEBI:16810"/>
        <dbReference type="ChEBI" id="CHEBI:29985"/>
        <dbReference type="ChEBI" id="CHEBI:57762"/>
        <dbReference type="EC" id="2.6.1.42"/>
    </reaction>
</comment>
<keyword evidence="9" id="KW-0808">Transferase</keyword>
<dbReference type="Pfam" id="PF01063">
    <property type="entry name" value="Aminotran_4"/>
    <property type="match status" value="1"/>
</dbReference>
<evidence type="ECO:0000256" key="3">
    <source>
        <dbReference type="ARBA" id="ARBA00005072"/>
    </source>
</evidence>
<sequence>MTDSPDRVVWLNGSFVAEADARISPLDRGFLYGDGLFETLRAQNGNVLYVADHLERLRKASGQLRLTPENAFPSLRDISRWRDLLENLLKKNGLTAGPARLRIQITRGRAMDLGLPTPASPTLLAMAAPYHPPTRRECESGWRLHLVKSPFTSALAAFKTCNYLLYLQARQMARDTGFHEALLTDPNGTLAETSTGSLIFLNEGVCTLSASPFRLPGTAEERIARMFSKDGWQVTRAAVTPGDLSSYEALWTTNSLMGVLPVRSVDDVALPRMFRRRADQYREHFFQAGTRL</sequence>
<dbReference type="EC" id="2.6.1.42" evidence="5"/>
<comment type="pathway">
    <text evidence="1">Amino-acid biosynthesis; L-isoleucine biosynthesis; L-isoleucine from 2-oxobutanoate: step 4/4.</text>
</comment>
<dbReference type="Proteomes" id="UP000192783">
    <property type="component" value="Unassembled WGS sequence"/>
</dbReference>
<evidence type="ECO:0000313" key="9">
    <source>
        <dbReference type="EMBL" id="SMC18026.1"/>
    </source>
</evidence>
<protein>
    <recommendedName>
        <fullName evidence="5">branched-chain-amino-acid transaminase</fullName>
        <ecNumber evidence="5">2.6.1.42</ecNumber>
    </recommendedName>
</protein>
<dbReference type="InterPro" id="IPR043132">
    <property type="entry name" value="BCAT-like_C"/>
</dbReference>
<dbReference type="GO" id="GO:0004084">
    <property type="term" value="F:branched-chain-amino-acid transaminase activity"/>
    <property type="evidence" value="ECO:0007669"/>
    <property type="project" value="UniProtKB-EC"/>
</dbReference>
<dbReference type="EMBL" id="FWXF01000001">
    <property type="protein sequence ID" value="SMC18026.1"/>
    <property type="molecule type" value="Genomic_DNA"/>
</dbReference>
<dbReference type="PANTHER" id="PTHR42743">
    <property type="entry name" value="AMINO-ACID AMINOTRANSFERASE"/>
    <property type="match status" value="1"/>
</dbReference>
<evidence type="ECO:0000256" key="5">
    <source>
        <dbReference type="ARBA" id="ARBA00013053"/>
    </source>
</evidence>
<evidence type="ECO:0000256" key="2">
    <source>
        <dbReference type="ARBA" id="ARBA00004931"/>
    </source>
</evidence>
<dbReference type="InterPro" id="IPR050571">
    <property type="entry name" value="Class-IV_PLP-Dep_Aminotrnsfr"/>
</dbReference>
<dbReference type="GO" id="GO:0046394">
    <property type="term" value="P:carboxylic acid biosynthetic process"/>
    <property type="evidence" value="ECO:0007669"/>
    <property type="project" value="UniProtKB-ARBA"/>
</dbReference>
<organism evidence="9 10">
    <name type="scientific">Desulfacinum hydrothermale DSM 13146</name>
    <dbReference type="NCBI Taxonomy" id="1121390"/>
    <lineage>
        <taxon>Bacteria</taxon>
        <taxon>Pseudomonadati</taxon>
        <taxon>Thermodesulfobacteriota</taxon>
        <taxon>Syntrophobacteria</taxon>
        <taxon>Syntrophobacterales</taxon>
        <taxon>Syntrophobacteraceae</taxon>
        <taxon>Desulfacinum</taxon>
    </lineage>
</organism>
<keyword evidence="10" id="KW-1185">Reference proteome</keyword>
<name>A0A1W1X232_9BACT</name>
<evidence type="ECO:0000256" key="7">
    <source>
        <dbReference type="ARBA" id="ARBA00048798"/>
    </source>
</evidence>
<dbReference type="RefSeq" id="WP_170920277.1">
    <property type="nucleotide sequence ID" value="NZ_FWXF01000001.1"/>
</dbReference>
<comment type="catalytic activity">
    <reaction evidence="7">
        <text>L-isoleucine + 2-oxoglutarate = (S)-3-methyl-2-oxopentanoate + L-glutamate</text>
        <dbReference type="Rhea" id="RHEA:24801"/>
        <dbReference type="ChEBI" id="CHEBI:16810"/>
        <dbReference type="ChEBI" id="CHEBI:29985"/>
        <dbReference type="ChEBI" id="CHEBI:35146"/>
        <dbReference type="ChEBI" id="CHEBI:58045"/>
        <dbReference type="EC" id="2.6.1.42"/>
    </reaction>
</comment>
<keyword evidence="9" id="KW-0032">Aminotransferase</keyword>
<dbReference type="AlphaFoldDB" id="A0A1W1X232"/>
<evidence type="ECO:0000256" key="1">
    <source>
        <dbReference type="ARBA" id="ARBA00004824"/>
    </source>
</evidence>
<dbReference type="PANTHER" id="PTHR42743:SF11">
    <property type="entry name" value="AMINODEOXYCHORISMATE LYASE"/>
    <property type="match status" value="1"/>
</dbReference>
<evidence type="ECO:0000256" key="4">
    <source>
        <dbReference type="ARBA" id="ARBA00009320"/>
    </source>
</evidence>
<dbReference type="InterPro" id="IPR043131">
    <property type="entry name" value="BCAT-like_N"/>
</dbReference>
<dbReference type="SUPFAM" id="SSF56752">
    <property type="entry name" value="D-aminoacid aminotransferase-like PLP-dependent enzymes"/>
    <property type="match status" value="1"/>
</dbReference>
<comment type="catalytic activity">
    <reaction evidence="8">
        <text>L-leucine + 2-oxoglutarate = 4-methyl-2-oxopentanoate + L-glutamate</text>
        <dbReference type="Rhea" id="RHEA:18321"/>
        <dbReference type="ChEBI" id="CHEBI:16810"/>
        <dbReference type="ChEBI" id="CHEBI:17865"/>
        <dbReference type="ChEBI" id="CHEBI:29985"/>
        <dbReference type="ChEBI" id="CHEBI:57427"/>
        <dbReference type="EC" id="2.6.1.42"/>
    </reaction>
</comment>
<comment type="pathway">
    <text evidence="2">Amino-acid biosynthesis; L-valine biosynthesis; L-valine from pyruvate: step 4/4.</text>
</comment>
<dbReference type="STRING" id="1121390.SAMN02746041_00449"/>
<reference evidence="9 10" key="1">
    <citation type="submission" date="2017-04" db="EMBL/GenBank/DDBJ databases">
        <authorList>
            <person name="Afonso C.L."/>
            <person name="Miller P.J."/>
            <person name="Scott M.A."/>
            <person name="Spackman E."/>
            <person name="Goraichik I."/>
            <person name="Dimitrov K.M."/>
            <person name="Suarez D.L."/>
            <person name="Swayne D.E."/>
        </authorList>
    </citation>
    <scope>NUCLEOTIDE SEQUENCE [LARGE SCALE GENOMIC DNA]</scope>
    <source>
        <strain evidence="9 10">DSM 13146</strain>
    </source>
</reference>
<gene>
    <name evidence="9" type="ORF">SAMN02746041_00449</name>
</gene>
<evidence type="ECO:0000313" key="10">
    <source>
        <dbReference type="Proteomes" id="UP000192783"/>
    </source>
</evidence>
<evidence type="ECO:0000256" key="6">
    <source>
        <dbReference type="ARBA" id="ARBA00048212"/>
    </source>
</evidence>
<evidence type="ECO:0000256" key="8">
    <source>
        <dbReference type="ARBA" id="ARBA00049229"/>
    </source>
</evidence>
<comment type="pathway">
    <text evidence="3">Amino-acid biosynthesis; L-leucine biosynthesis; L-leucine from 3-methyl-2-oxobutanoate: step 4/4.</text>
</comment>
<dbReference type="InterPro" id="IPR036038">
    <property type="entry name" value="Aminotransferase-like"/>
</dbReference>